<dbReference type="GeneID" id="303000787"/>
<feature type="transmembrane region" description="Helical" evidence="1">
    <location>
        <begin position="31"/>
        <end position="53"/>
    </location>
</feature>
<dbReference type="AlphaFoldDB" id="A0A1Y6EIJ1"/>
<evidence type="ECO:0000313" key="2">
    <source>
        <dbReference type="EMBL" id="SMQ62414.1"/>
    </source>
</evidence>
<organism evidence="2 3">
    <name type="scientific">Sphingopyxis terrae subsp. ummariensis</name>
    <dbReference type="NCBI Taxonomy" id="429001"/>
    <lineage>
        <taxon>Bacteria</taxon>
        <taxon>Pseudomonadati</taxon>
        <taxon>Pseudomonadota</taxon>
        <taxon>Alphaproteobacteria</taxon>
        <taxon>Sphingomonadales</taxon>
        <taxon>Sphingomonadaceae</taxon>
        <taxon>Sphingopyxis</taxon>
    </lineage>
</organism>
<evidence type="ECO:0000313" key="3">
    <source>
        <dbReference type="Proteomes" id="UP000194469"/>
    </source>
</evidence>
<protein>
    <submittedName>
        <fullName evidence="2">Uncharacterized protein</fullName>
    </submittedName>
</protein>
<dbReference type="EMBL" id="FXWL01000001">
    <property type="protein sequence ID" value="SMQ62414.1"/>
    <property type="molecule type" value="Genomic_DNA"/>
</dbReference>
<reference evidence="3" key="1">
    <citation type="submission" date="2017-04" db="EMBL/GenBank/DDBJ databases">
        <authorList>
            <person name="Varghese N."/>
            <person name="Submissions S."/>
        </authorList>
    </citation>
    <scope>NUCLEOTIDE SEQUENCE [LARGE SCALE GENOMIC DNA]</scope>
    <source>
        <strain evidence="3">UI2</strain>
    </source>
</reference>
<dbReference type="RefSeq" id="WP_086456025.1">
    <property type="nucleotide sequence ID" value="NZ_FXWL01000001.1"/>
</dbReference>
<keyword evidence="3" id="KW-1185">Reference proteome</keyword>
<gene>
    <name evidence="2" type="ORF">SAMN06295984_0709</name>
</gene>
<feature type="transmembrane region" description="Helical" evidence="1">
    <location>
        <begin position="6"/>
        <end position="22"/>
    </location>
</feature>
<proteinExistence type="predicted"/>
<sequence length="83" mass="9199">MSHTMIMLIAALALLVLLRLSIRNGARATRLFLILWLVVSVANLLFGVLTAGYGWGEEAMVWLLVFGVPAAFALITRRFRVRG</sequence>
<dbReference type="Proteomes" id="UP000194469">
    <property type="component" value="Unassembled WGS sequence"/>
</dbReference>
<keyword evidence="1" id="KW-0472">Membrane</keyword>
<keyword evidence="1" id="KW-1133">Transmembrane helix</keyword>
<keyword evidence="1" id="KW-0812">Transmembrane</keyword>
<name>A0A1Y6EIJ1_9SPHN</name>
<evidence type="ECO:0000256" key="1">
    <source>
        <dbReference type="SAM" id="Phobius"/>
    </source>
</evidence>
<accession>A0A1Y6EIJ1</accession>
<feature type="transmembrane region" description="Helical" evidence="1">
    <location>
        <begin position="59"/>
        <end position="76"/>
    </location>
</feature>